<reference evidence="2 3" key="1">
    <citation type="submission" date="2023-08" db="EMBL/GenBank/DDBJ databases">
        <authorList>
            <person name="Palmer J.M."/>
        </authorList>
    </citation>
    <scope>NUCLEOTIDE SEQUENCE [LARGE SCALE GENOMIC DNA]</scope>
    <source>
        <strain evidence="2 3">TWF481</strain>
    </source>
</reference>
<evidence type="ECO:0000313" key="2">
    <source>
        <dbReference type="EMBL" id="KAK6509831.1"/>
    </source>
</evidence>
<keyword evidence="3" id="KW-1185">Reference proteome</keyword>
<comment type="caution">
    <text evidence="2">The sequence shown here is derived from an EMBL/GenBank/DDBJ whole genome shotgun (WGS) entry which is preliminary data.</text>
</comment>
<sequence length="162" mass="17557">MSNPQTNTESNQQDIPDRGPGANRPRRHSDPLGKVPRHLLVAHNDPATGYTGPAANLDTYMRVMAEVESALIVASSGTGQKLPSTVDEISVLLQNCHFAEVSSADVDTGINHAFLMHFDLPISDWSLGLVSDARRTRNFRALTRVVAVLDNSFGPPIDETPT</sequence>
<feature type="compositionally biased region" description="Polar residues" evidence="1">
    <location>
        <begin position="1"/>
        <end position="14"/>
    </location>
</feature>
<evidence type="ECO:0000256" key="1">
    <source>
        <dbReference type="SAM" id="MobiDB-lite"/>
    </source>
</evidence>
<dbReference type="Proteomes" id="UP001370758">
    <property type="component" value="Unassembled WGS sequence"/>
</dbReference>
<feature type="region of interest" description="Disordered" evidence="1">
    <location>
        <begin position="1"/>
        <end position="35"/>
    </location>
</feature>
<gene>
    <name evidence="2" type="ORF">TWF481_004560</name>
</gene>
<dbReference type="EMBL" id="JAVHJL010000002">
    <property type="protein sequence ID" value="KAK6509831.1"/>
    <property type="molecule type" value="Genomic_DNA"/>
</dbReference>
<protein>
    <submittedName>
        <fullName evidence="2">Uncharacterized protein</fullName>
    </submittedName>
</protein>
<name>A0AAV9WJX8_9PEZI</name>
<proteinExistence type="predicted"/>
<dbReference type="AlphaFoldDB" id="A0AAV9WJX8"/>
<accession>A0AAV9WJX8</accession>
<organism evidence="2 3">
    <name type="scientific">Arthrobotrys musiformis</name>
    <dbReference type="NCBI Taxonomy" id="47236"/>
    <lineage>
        <taxon>Eukaryota</taxon>
        <taxon>Fungi</taxon>
        <taxon>Dikarya</taxon>
        <taxon>Ascomycota</taxon>
        <taxon>Pezizomycotina</taxon>
        <taxon>Orbiliomycetes</taxon>
        <taxon>Orbiliales</taxon>
        <taxon>Orbiliaceae</taxon>
        <taxon>Arthrobotrys</taxon>
    </lineage>
</organism>
<evidence type="ECO:0000313" key="3">
    <source>
        <dbReference type="Proteomes" id="UP001370758"/>
    </source>
</evidence>